<evidence type="ECO:0000313" key="1">
    <source>
        <dbReference type="EMBL" id="QRW17437.1"/>
    </source>
</evidence>
<organism evidence="1 2">
    <name type="scientific">Rhizoctonia solani</name>
    <dbReference type="NCBI Taxonomy" id="456999"/>
    <lineage>
        <taxon>Eukaryota</taxon>
        <taxon>Fungi</taxon>
        <taxon>Dikarya</taxon>
        <taxon>Basidiomycota</taxon>
        <taxon>Agaricomycotina</taxon>
        <taxon>Agaricomycetes</taxon>
        <taxon>Cantharellales</taxon>
        <taxon>Ceratobasidiaceae</taxon>
        <taxon>Rhizoctonia</taxon>
    </lineage>
</organism>
<dbReference type="CDD" id="cd09272">
    <property type="entry name" value="RNase_HI_RT_Ty1"/>
    <property type="match status" value="1"/>
</dbReference>
<dbReference type="AlphaFoldDB" id="A0A8H8NRG4"/>
<proteinExistence type="predicted"/>
<dbReference type="GeneID" id="67027718"/>
<gene>
    <name evidence="1" type="ORF">RhiXN_05439</name>
</gene>
<dbReference type="RefSeq" id="XP_043177674.1">
    <property type="nucleotide sequence ID" value="XM_043325255.1"/>
</dbReference>
<accession>A0A8H8NRG4</accession>
<protein>
    <submittedName>
        <fullName evidence="1">Retrovirus-related Pol polyprotein from transposon TNT 1-94</fullName>
    </submittedName>
</protein>
<evidence type="ECO:0000313" key="2">
    <source>
        <dbReference type="Proteomes" id="UP000650533"/>
    </source>
</evidence>
<dbReference type="KEGG" id="rsx:RhiXN_05439"/>
<dbReference type="PANTHER" id="PTHR11439">
    <property type="entry name" value="GAG-POL-RELATED RETROTRANSPOSON"/>
    <property type="match status" value="1"/>
</dbReference>
<name>A0A8H8NRG4_9AGAM</name>
<dbReference type="EMBL" id="CP059659">
    <property type="protein sequence ID" value="QRW17437.1"/>
    <property type="molecule type" value="Genomic_DNA"/>
</dbReference>
<reference evidence="1" key="1">
    <citation type="submission" date="2020-05" db="EMBL/GenBank/DDBJ databases">
        <title>Evolutionary and genomic comparisons of hybrid uninucleate and nonhybrid Rhizoctonia fungi.</title>
        <authorList>
            <person name="Li C."/>
            <person name="Chen X."/>
        </authorList>
    </citation>
    <scope>NUCLEOTIDE SEQUENCE</scope>
    <source>
        <strain evidence="1">AG-1 IA</strain>
    </source>
</reference>
<dbReference type="Proteomes" id="UP000650533">
    <property type="component" value="Chromosome 2"/>
</dbReference>
<dbReference type="PANTHER" id="PTHR11439:SF467">
    <property type="entry name" value="INTEGRASE CATALYTIC DOMAIN-CONTAINING PROTEIN"/>
    <property type="match status" value="1"/>
</dbReference>
<sequence length="207" mass="22890">MILTRPNIAFATGILAQHAANPGDEHWLAGKQVLQYLQGTKGVGIVYHRSGSKIVEGYVDADFAGDKNTSQSTTGWMFRLGGGSVAWSLRKQPTISLSSTEAEYVAALSAARELVWVQQFLSELKYTPRGATILHTDNQSSMALARNPSNHQNTKHIRIKHHFICEMISLRELELRYIPTDEQIANVLTKPLGRLKFPGFVSGLGMK</sequence>